<dbReference type="PANTHER" id="PTHR43159">
    <property type="entry name" value="ENOYL-[ACYL-CARRIER-PROTEIN] REDUCTASE"/>
    <property type="match status" value="1"/>
</dbReference>
<dbReference type="GO" id="GO:0004318">
    <property type="term" value="F:enoyl-[acyl-carrier-protein] reductase (NADH) activity"/>
    <property type="evidence" value="ECO:0007669"/>
    <property type="project" value="InterPro"/>
</dbReference>
<keyword evidence="10" id="KW-1185">Reference proteome</keyword>
<dbReference type="Gene3D" id="1.10.8.400">
    <property type="entry name" value="Enoyl acyl carrier protein reductase"/>
    <property type="match status" value="1"/>
</dbReference>
<reference evidence="9 10" key="1">
    <citation type="submission" date="2014-11" db="EMBL/GenBank/DDBJ databases">
        <authorList>
            <person name="Zhu J."/>
            <person name="Qi W."/>
            <person name="Song R."/>
        </authorList>
    </citation>
    <scope>NUCLEOTIDE SEQUENCE [LARGE SCALE GENOMIC DNA]</scope>
</reference>
<dbReference type="PANTHER" id="PTHR43159:SF2">
    <property type="entry name" value="ENOYL-[ACYL-CARRIER-PROTEIN] REDUCTASE [NADH], CHLOROPLASTIC"/>
    <property type="match status" value="1"/>
</dbReference>
<keyword evidence="7" id="KW-0275">Fatty acid biosynthesis</keyword>
<dbReference type="Pfam" id="PF13561">
    <property type="entry name" value="adh_short_C2"/>
    <property type="match status" value="1"/>
</dbReference>
<sequence length="373" mass="39460">MAAQVASIASLALLALLALLDASSCLPRRASDPPAFISSFPWRLQSDLQSRLRLRRQPLGLASLSMAKPVDLTGKVAFIGGVADSNGYGWAIAKALASAGATVTVGTWPPVLNIFKMALEKGKFDEDAVLDDGSKMEIAKIYPLDAVFDTPEDVPEEIKDNKRYAGLEGYTIQEVVDQVAKDYGKIDILVHSLANGPEVIKPLLETSRKGYLAANSASAYSLVSMVQRFGPIMNPGGSVLSLTYVASERVIPGYGGGMSSAKAALESDTRTLAWEAGQKYGIRVNTISAGPLKSRAAQAIGGKGQKTFIDYAIAYSKANSPLGQDLYAEDVGSSALYLCSPLARAVTGVTLYVDNGLHAMGLAVDSEAMKMED</sequence>
<evidence type="ECO:0000256" key="1">
    <source>
        <dbReference type="ARBA" id="ARBA00005189"/>
    </source>
</evidence>
<dbReference type="SUPFAM" id="SSF51735">
    <property type="entry name" value="NAD(P)-binding Rossmann-fold domains"/>
    <property type="match status" value="1"/>
</dbReference>
<keyword evidence="3" id="KW-0444">Lipid biosynthesis</keyword>
<dbReference type="VEuPathDB" id="CryptoDB:Vbra_17827"/>
<feature type="chain" id="PRO_5005190238" evidence="8">
    <location>
        <begin position="26"/>
        <end position="373"/>
    </location>
</feature>
<dbReference type="GO" id="GO:0006633">
    <property type="term" value="P:fatty acid biosynthetic process"/>
    <property type="evidence" value="ECO:0007669"/>
    <property type="project" value="UniProtKB-KW"/>
</dbReference>
<keyword evidence="6" id="KW-0443">Lipid metabolism</keyword>
<dbReference type="InterPro" id="IPR014358">
    <property type="entry name" value="Enoyl-ACP_Rdtase_NADH"/>
</dbReference>
<dbReference type="Proteomes" id="UP000041254">
    <property type="component" value="Unassembled WGS sequence"/>
</dbReference>
<protein>
    <submittedName>
        <fullName evidence="9">Uncharacterized protein</fullName>
    </submittedName>
</protein>
<keyword evidence="4" id="KW-0276">Fatty acid metabolism</keyword>
<dbReference type="InterPro" id="IPR036291">
    <property type="entry name" value="NAD(P)-bd_dom_sf"/>
</dbReference>
<evidence type="ECO:0000256" key="3">
    <source>
        <dbReference type="ARBA" id="ARBA00022516"/>
    </source>
</evidence>
<dbReference type="STRING" id="1169540.A0A0G4GIN5"/>
<dbReference type="NCBIfam" id="NF004957">
    <property type="entry name" value="PRK06300.1"/>
    <property type="match status" value="1"/>
</dbReference>
<keyword evidence="8" id="KW-0732">Signal</keyword>
<dbReference type="CDD" id="cd05372">
    <property type="entry name" value="ENR_SDR"/>
    <property type="match status" value="1"/>
</dbReference>
<dbReference type="InParanoid" id="A0A0G4GIN5"/>
<comment type="similarity">
    <text evidence="2">Belongs to the short-chain dehydrogenases/reductases (SDR) family. FabI subfamily.</text>
</comment>
<dbReference type="PRINTS" id="PR00081">
    <property type="entry name" value="GDHRDH"/>
</dbReference>
<evidence type="ECO:0000313" key="9">
    <source>
        <dbReference type="EMBL" id="CEM29523.1"/>
    </source>
</evidence>
<feature type="signal peptide" evidence="8">
    <location>
        <begin position="1"/>
        <end position="25"/>
    </location>
</feature>
<gene>
    <name evidence="9" type="ORF">Vbra_17827</name>
</gene>
<accession>A0A0G4GIN5</accession>
<dbReference type="OrthoDB" id="417891at2759"/>
<proteinExistence type="inferred from homology"/>
<keyword evidence="5" id="KW-0560">Oxidoreductase</keyword>
<organism evidence="9 10">
    <name type="scientific">Vitrella brassicaformis (strain CCMP3155)</name>
    <dbReference type="NCBI Taxonomy" id="1169540"/>
    <lineage>
        <taxon>Eukaryota</taxon>
        <taxon>Sar</taxon>
        <taxon>Alveolata</taxon>
        <taxon>Colpodellida</taxon>
        <taxon>Vitrellaceae</taxon>
        <taxon>Vitrella</taxon>
    </lineage>
</organism>
<evidence type="ECO:0000256" key="5">
    <source>
        <dbReference type="ARBA" id="ARBA00023002"/>
    </source>
</evidence>
<evidence type="ECO:0000256" key="6">
    <source>
        <dbReference type="ARBA" id="ARBA00023098"/>
    </source>
</evidence>
<dbReference type="OMA" id="GLNIMFG"/>
<comment type="pathway">
    <text evidence="1">Lipid metabolism.</text>
</comment>
<evidence type="ECO:0000256" key="4">
    <source>
        <dbReference type="ARBA" id="ARBA00022832"/>
    </source>
</evidence>
<name>A0A0G4GIN5_VITBC</name>
<evidence type="ECO:0000313" key="10">
    <source>
        <dbReference type="Proteomes" id="UP000041254"/>
    </source>
</evidence>
<dbReference type="PhylomeDB" id="A0A0G4GIN5"/>
<dbReference type="InterPro" id="IPR002347">
    <property type="entry name" value="SDR_fam"/>
</dbReference>
<dbReference type="Gene3D" id="3.40.50.720">
    <property type="entry name" value="NAD(P)-binding Rossmann-like Domain"/>
    <property type="match status" value="1"/>
</dbReference>
<evidence type="ECO:0000256" key="8">
    <source>
        <dbReference type="SAM" id="SignalP"/>
    </source>
</evidence>
<evidence type="ECO:0000256" key="2">
    <source>
        <dbReference type="ARBA" id="ARBA00009233"/>
    </source>
</evidence>
<evidence type="ECO:0000256" key="7">
    <source>
        <dbReference type="ARBA" id="ARBA00023160"/>
    </source>
</evidence>
<dbReference type="EMBL" id="CDMY01000677">
    <property type="protein sequence ID" value="CEM29523.1"/>
    <property type="molecule type" value="Genomic_DNA"/>
</dbReference>
<dbReference type="FunCoup" id="A0A0G4GIN5">
    <property type="interactions" value="73"/>
</dbReference>
<dbReference type="AlphaFoldDB" id="A0A0G4GIN5"/>